<protein>
    <recommendedName>
        <fullName evidence="4">FtsX-like permease family protein</fullName>
    </recommendedName>
</protein>
<evidence type="ECO:0008006" key="4">
    <source>
        <dbReference type="Google" id="ProtNLM"/>
    </source>
</evidence>
<gene>
    <name evidence="2" type="ORF">EDF62_1827</name>
</gene>
<dbReference type="EMBL" id="SNYA01000004">
    <property type="protein sequence ID" value="TDP92610.1"/>
    <property type="molecule type" value="Genomic_DNA"/>
</dbReference>
<feature type="transmembrane region" description="Helical" evidence="1">
    <location>
        <begin position="21"/>
        <end position="45"/>
    </location>
</feature>
<comment type="caution">
    <text evidence="2">The sequence shown here is derived from an EMBL/GenBank/DDBJ whole genome shotgun (WGS) entry which is preliminary data.</text>
</comment>
<feature type="transmembrane region" description="Helical" evidence="1">
    <location>
        <begin position="220"/>
        <end position="253"/>
    </location>
</feature>
<feature type="transmembrane region" description="Helical" evidence="1">
    <location>
        <begin position="101"/>
        <end position="127"/>
    </location>
</feature>
<feature type="transmembrane region" description="Helical" evidence="1">
    <location>
        <begin position="377"/>
        <end position="401"/>
    </location>
</feature>
<feature type="transmembrane region" description="Helical" evidence="1">
    <location>
        <begin position="57"/>
        <end position="81"/>
    </location>
</feature>
<evidence type="ECO:0000256" key="1">
    <source>
        <dbReference type="SAM" id="Phobius"/>
    </source>
</evidence>
<name>A0A4R6RZM5_9MICO</name>
<organism evidence="2 3">
    <name type="scientific">Leucobacter luti</name>
    <dbReference type="NCBI Taxonomy" id="340320"/>
    <lineage>
        <taxon>Bacteria</taxon>
        <taxon>Bacillati</taxon>
        <taxon>Actinomycetota</taxon>
        <taxon>Actinomycetes</taxon>
        <taxon>Micrococcales</taxon>
        <taxon>Microbacteriaceae</taxon>
        <taxon>Leucobacter</taxon>
    </lineage>
</organism>
<feature type="transmembrane region" description="Helical" evidence="1">
    <location>
        <begin position="316"/>
        <end position="339"/>
    </location>
</feature>
<dbReference type="AlphaFoldDB" id="A0A4R6RZM5"/>
<dbReference type="RefSeq" id="WP_133616759.1">
    <property type="nucleotide sequence ID" value="NZ_SNYA01000004.1"/>
</dbReference>
<dbReference type="Proteomes" id="UP000295601">
    <property type="component" value="Unassembled WGS sequence"/>
</dbReference>
<keyword evidence="3" id="KW-1185">Reference proteome</keyword>
<keyword evidence="1" id="KW-1133">Transmembrane helix</keyword>
<reference evidence="2 3" key="1">
    <citation type="submission" date="2019-03" db="EMBL/GenBank/DDBJ databases">
        <title>Genomic analyses of the natural microbiome of Caenorhabditis elegans.</title>
        <authorList>
            <person name="Samuel B."/>
        </authorList>
    </citation>
    <scope>NUCLEOTIDE SEQUENCE [LARGE SCALE GENOMIC DNA]</scope>
    <source>
        <strain evidence="2 3">JUb18</strain>
    </source>
</reference>
<feature type="transmembrane region" description="Helical" evidence="1">
    <location>
        <begin position="147"/>
        <end position="172"/>
    </location>
</feature>
<evidence type="ECO:0000313" key="3">
    <source>
        <dbReference type="Proteomes" id="UP000295601"/>
    </source>
</evidence>
<feature type="transmembrane region" description="Helical" evidence="1">
    <location>
        <begin position="274"/>
        <end position="296"/>
    </location>
</feature>
<keyword evidence="1" id="KW-0812">Transmembrane</keyword>
<keyword evidence="1" id="KW-0472">Membrane</keyword>
<proteinExistence type="predicted"/>
<accession>A0A4R6RZM5</accession>
<feature type="transmembrane region" description="Helical" evidence="1">
    <location>
        <begin position="193"/>
        <end position="214"/>
    </location>
</feature>
<feature type="transmembrane region" description="Helical" evidence="1">
    <location>
        <begin position="407"/>
        <end position="429"/>
    </location>
</feature>
<dbReference type="OrthoDB" id="5118998at2"/>
<sequence>MNPHAALLLIRPSRASARIAALQIVASCITTLLTFGVAMLASAFWTARTDEIGYRALAFGLVVLLVVPLITLGAASARLAVRSRDARLATLRLLGATSRSVRLLALAEVGVIAALGVLAGTVLALGLPFGLSLLTVHGAPLRASELWLPWGVSASIPLALVAIAVLSALLGLRRVVLSPLGVRTRQEAPTMSWIRLVVAVVVVGAAALVTHLVSPGWGLVVLLGALTAVVLAVMGVLGLVGPFVVALVARWIVERTSDPAWLIAARGLLEDPRAAWRSVSTLALTTFILIPAVSLLGYVDTISRSISREVMRPDQLLLISDARVLLLALAAVSFLVVAYQAAMTQTVEVLEHEELYVALDRIGMRRQAINVMRRRRVAAAASVAVVGATVASVVLAFPVVATGIATAPVFSAAILLVLCVGLLVVWMGVMLTEPVLTRVLGAPGRGE</sequence>
<evidence type="ECO:0000313" key="2">
    <source>
        <dbReference type="EMBL" id="TDP92610.1"/>
    </source>
</evidence>